<gene>
    <name evidence="3" type="ORF">ACFSGJ_15225</name>
</gene>
<accession>A0ABW4S8Y4</accession>
<dbReference type="Pfam" id="PF00534">
    <property type="entry name" value="Glycos_transf_1"/>
    <property type="match status" value="1"/>
</dbReference>
<keyword evidence="4" id="KW-1185">Reference proteome</keyword>
<sequence>MTDRETGGARNAAPPLRLLDLSRLLSRTARHPLTGIDRVELAYIDALLAQPGPFLALLRASPLYVLLDRAGAARLREMVLSGKSPGQADFLSRFMRKQNQIQREANSFARRIAMARCRPSGLARMLRRHAPQGGSYINVSHGNLTDLFLGTLREAGFRINILIHDTIPVDYPQFSTPRSTRDFADFLTRVSAMSDFVIYNSDQSRQDAERHFAQAGRIPPALVAHLGHAPPGADPSALPPGMPPARPYFVTVGTIEPRKNHALLLDIWDGMAASLPDDRMPGLLIVGSRGWKNEEVFRRLDTSPLMGRHVHELSGLTDGGVMALMQGAHALLFPSFVEGFGLPVLEAASIGLPAVCCDLPIYREFAGDYPVYLDPGDQYVWRAKILELAQAAQPRRQTPLVTAGWARHFDLVLPRV</sequence>
<evidence type="ECO:0000259" key="2">
    <source>
        <dbReference type="Pfam" id="PF00534"/>
    </source>
</evidence>
<comment type="caution">
    <text evidence="3">The sequence shown here is derived from an EMBL/GenBank/DDBJ whole genome shotgun (WGS) entry which is preliminary data.</text>
</comment>
<evidence type="ECO:0000313" key="4">
    <source>
        <dbReference type="Proteomes" id="UP001597353"/>
    </source>
</evidence>
<dbReference type="EMBL" id="JBHUGH010000012">
    <property type="protein sequence ID" value="MFD1913563.1"/>
    <property type="molecule type" value="Genomic_DNA"/>
</dbReference>
<evidence type="ECO:0000256" key="1">
    <source>
        <dbReference type="ARBA" id="ARBA00022679"/>
    </source>
</evidence>
<dbReference type="CDD" id="cd03809">
    <property type="entry name" value="GT4_MtfB-like"/>
    <property type="match status" value="1"/>
</dbReference>
<dbReference type="PANTHER" id="PTHR46401:SF2">
    <property type="entry name" value="GLYCOSYLTRANSFERASE WBBK-RELATED"/>
    <property type="match status" value="1"/>
</dbReference>
<dbReference type="Proteomes" id="UP001597353">
    <property type="component" value="Unassembled WGS sequence"/>
</dbReference>
<dbReference type="PANTHER" id="PTHR46401">
    <property type="entry name" value="GLYCOSYLTRANSFERASE WBBK-RELATED"/>
    <property type="match status" value="1"/>
</dbReference>
<dbReference type="SUPFAM" id="SSF53756">
    <property type="entry name" value="UDP-Glycosyltransferase/glycogen phosphorylase"/>
    <property type="match status" value="1"/>
</dbReference>
<dbReference type="RefSeq" id="WP_390263621.1">
    <property type="nucleotide sequence ID" value="NZ_JBHUGH010000012.1"/>
</dbReference>
<protein>
    <submittedName>
        <fullName evidence="3">Glycosyltransferase family 4 protein</fullName>
    </submittedName>
</protein>
<dbReference type="InterPro" id="IPR001296">
    <property type="entry name" value="Glyco_trans_1"/>
</dbReference>
<proteinExistence type="predicted"/>
<keyword evidence="1" id="KW-0808">Transferase</keyword>
<feature type="domain" description="Glycosyl transferase family 1" evidence="2">
    <location>
        <begin position="245"/>
        <end position="389"/>
    </location>
</feature>
<reference evidence="4" key="1">
    <citation type="journal article" date="2019" name="Int. J. Syst. Evol. Microbiol.">
        <title>The Global Catalogue of Microorganisms (GCM) 10K type strain sequencing project: providing services to taxonomists for standard genome sequencing and annotation.</title>
        <authorList>
            <consortium name="The Broad Institute Genomics Platform"/>
            <consortium name="The Broad Institute Genome Sequencing Center for Infectious Disease"/>
            <person name="Wu L."/>
            <person name="Ma J."/>
        </authorList>
    </citation>
    <scope>NUCLEOTIDE SEQUENCE [LARGE SCALE GENOMIC DNA]</scope>
    <source>
        <strain evidence="4">CGMCC 4.7242</strain>
    </source>
</reference>
<organism evidence="3 4">
    <name type="scientific">Halodurantibacterium flavum</name>
    <dbReference type="NCBI Taxonomy" id="1382802"/>
    <lineage>
        <taxon>Bacteria</taxon>
        <taxon>Pseudomonadati</taxon>
        <taxon>Pseudomonadota</taxon>
        <taxon>Alphaproteobacteria</taxon>
        <taxon>Rhodobacterales</taxon>
        <taxon>Paracoccaceae</taxon>
        <taxon>Halodurantibacterium</taxon>
    </lineage>
</organism>
<dbReference type="Gene3D" id="3.40.50.2000">
    <property type="entry name" value="Glycogen Phosphorylase B"/>
    <property type="match status" value="1"/>
</dbReference>
<name>A0ABW4S8Y4_9RHOB</name>
<evidence type="ECO:0000313" key="3">
    <source>
        <dbReference type="EMBL" id="MFD1913563.1"/>
    </source>
</evidence>